<evidence type="ECO:0000259" key="3">
    <source>
        <dbReference type="Pfam" id="PF05199"/>
    </source>
</evidence>
<keyword evidence="2" id="KW-0812">Transmembrane</keyword>
<evidence type="ECO:0000256" key="1">
    <source>
        <dbReference type="ARBA" id="ARBA00010790"/>
    </source>
</evidence>
<dbReference type="GO" id="GO:0050660">
    <property type="term" value="F:flavin adenine dinucleotide binding"/>
    <property type="evidence" value="ECO:0007669"/>
    <property type="project" value="InterPro"/>
</dbReference>
<evidence type="ECO:0000313" key="5">
    <source>
        <dbReference type="Proteomes" id="UP000600918"/>
    </source>
</evidence>
<keyword evidence="2" id="KW-0472">Membrane</keyword>
<keyword evidence="5" id="KW-1185">Reference proteome</keyword>
<feature type="domain" description="Glucose-methanol-choline oxidoreductase C-terminal" evidence="3">
    <location>
        <begin position="146"/>
        <end position="282"/>
    </location>
</feature>
<comment type="similarity">
    <text evidence="1">Belongs to the GMC oxidoreductase family.</text>
</comment>
<dbReference type="Gene3D" id="3.30.560.10">
    <property type="entry name" value="Glucose Oxidase, domain 3"/>
    <property type="match status" value="2"/>
</dbReference>
<dbReference type="SUPFAM" id="SSF51905">
    <property type="entry name" value="FAD/NAD(P)-binding domain"/>
    <property type="match status" value="1"/>
</dbReference>
<evidence type="ECO:0000256" key="2">
    <source>
        <dbReference type="SAM" id="Phobius"/>
    </source>
</evidence>
<protein>
    <recommendedName>
        <fullName evidence="3">Glucose-methanol-choline oxidoreductase C-terminal domain-containing protein</fullName>
    </recommendedName>
</protein>
<keyword evidence="2" id="KW-1133">Transmembrane helix</keyword>
<dbReference type="GO" id="GO:0016614">
    <property type="term" value="F:oxidoreductase activity, acting on CH-OH group of donors"/>
    <property type="evidence" value="ECO:0007669"/>
    <property type="project" value="InterPro"/>
</dbReference>
<dbReference type="InterPro" id="IPR007867">
    <property type="entry name" value="GMC_OxRtase_C"/>
</dbReference>
<dbReference type="PANTHER" id="PTHR11552:SF226">
    <property type="entry name" value="RE28171P"/>
    <property type="match status" value="1"/>
</dbReference>
<organism evidence="4 5">
    <name type="scientific">Vespula pensylvanica</name>
    <name type="common">Western yellow jacket</name>
    <name type="synonym">Wasp</name>
    <dbReference type="NCBI Taxonomy" id="30213"/>
    <lineage>
        <taxon>Eukaryota</taxon>
        <taxon>Metazoa</taxon>
        <taxon>Ecdysozoa</taxon>
        <taxon>Arthropoda</taxon>
        <taxon>Hexapoda</taxon>
        <taxon>Insecta</taxon>
        <taxon>Pterygota</taxon>
        <taxon>Neoptera</taxon>
        <taxon>Endopterygota</taxon>
        <taxon>Hymenoptera</taxon>
        <taxon>Apocrita</taxon>
        <taxon>Aculeata</taxon>
        <taxon>Vespoidea</taxon>
        <taxon>Vespidae</taxon>
        <taxon>Vespinae</taxon>
        <taxon>Vespula</taxon>
    </lineage>
</organism>
<dbReference type="Proteomes" id="UP000600918">
    <property type="component" value="Unassembled WGS sequence"/>
</dbReference>
<feature type="transmembrane region" description="Helical" evidence="2">
    <location>
        <begin position="6"/>
        <end position="30"/>
    </location>
</feature>
<accession>A0A834P7C8</accession>
<name>A0A834P7C8_VESPE</name>
<dbReference type="Pfam" id="PF05199">
    <property type="entry name" value="GMC_oxred_C"/>
    <property type="match status" value="1"/>
</dbReference>
<gene>
    <name evidence="4" type="ORF">H0235_004504</name>
</gene>
<dbReference type="AlphaFoldDB" id="A0A834P7C8"/>
<dbReference type="InterPro" id="IPR012132">
    <property type="entry name" value="GMC_OxRdtase"/>
</dbReference>
<dbReference type="PANTHER" id="PTHR11552">
    <property type="entry name" value="GLUCOSE-METHANOL-CHOLINE GMC OXIDOREDUCTASE"/>
    <property type="match status" value="1"/>
</dbReference>
<dbReference type="InterPro" id="IPR036188">
    <property type="entry name" value="FAD/NAD-bd_sf"/>
</dbReference>
<sequence>MTIGLVSLITTTSAVGVGLIPLVAIGLSLYRYDKMDPESPPENIREIKRMYDFIVVGGGSAGAVIASRLSEVSNWSILLIEAGDNENEISDIPIFAGYGQLSELDWKYQTMPSMTSSYCLAMVGDRCNWPRGKVLGGSSVLNAMVYVRGNSRNPLIHPDIIPNYFAHKEDVDILIDGIQIAMAVSNTSAFRRFNSKPYSIKLPGCQRFPFATNEYWECAIRQFTFTMYHPVGTCKMGPRNDPTAVVDPKLRVYGVKGLRVADASIMPTIVNGNTNAPVIMIGEKASDIIKNDWRKIENFHGSTASDSQLRMKRADVDHPFLVRRVENTYCSRPPDIDL</sequence>
<proteinExistence type="inferred from homology"/>
<dbReference type="Gene3D" id="3.50.50.60">
    <property type="entry name" value="FAD/NAD(P)-binding domain"/>
    <property type="match status" value="2"/>
</dbReference>
<evidence type="ECO:0000313" key="4">
    <source>
        <dbReference type="EMBL" id="KAF7431580.1"/>
    </source>
</evidence>
<reference evidence="4" key="1">
    <citation type="journal article" date="2020" name="G3 (Bethesda)">
        <title>High-Quality Assemblies for Three Invasive Social Wasps from the &lt;i&gt;Vespula&lt;/i&gt; Genus.</title>
        <authorList>
            <person name="Harrop T.W.R."/>
            <person name="Guhlin J."/>
            <person name="McLaughlin G.M."/>
            <person name="Permina E."/>
            <person name="Stockwell P."/>
            <person name="Gilligan J."/>
            <person name="Le Lec M.F."/>
            <person name="Gruber M.A.M."/>
            <person name="Quinn O."/>
            <person name="Lovegrove M."/>
            <person name="Duncan E.J."/>
            <person name="Remnant E.J."/>
            <person name="Van Eeckhoven J."/>
            <person name="Graham B."/>
            <person name="Knapp R.A."/>
            <person name="Langford K.W."/>
            <person name="Kronenberg Z."/>
            <person name="Press M.O."/>
            <person name="Eacker S.M."/>
            <person name="Wilson-Rankin E.E."/>
            <person name="Purcell J."/>
            <person name="Lester P.J."/>
            <person name="Dearden P.K."/>
        </authorList>
    </citation>
    <scope>NUCLEOTIDE SEQUENCE</scope>
    <source>
        <strain evidence="4">Volc-1</strain>
    </source>
</reference>
<dbReference type="EMBL" id="JACSDY010000003">
    <property type="protein sequence ID" value="KAF7431580.1"/>
    <property type="molecule type" value="Genomic_DNA"/>
</dbReference>
<comment type="caution">
    <text evidence="4">The sequence shown here is derived from an EMBL/GenBank/DDBJ whole genome shotgun (WGS) entry which is preliminary data.</text>
</comment>